<dbReference type="OrthoDB" id="39175at2759"/>
<feature type="region of interest" description="Disordered" evidence="7">
    <location>
        <begin position="509"/>
        <end position="548"/>
    </location>
</feature>
<dbReference type="RefSeq" id="XP_024512214.1">
    <property type="nucleotide sequence ID" value="XM_024656581.1"/>
</dbReference>
<dbReference type="PANTHER" id="PTHR31944">
    <property type="entry name" value="HEME-RESPONSIVE ZINC FINGER TRANSCRIPTION FACTOR HAP1"/>
    <property type="match status" value="1"/>
</dbReference>
<dbReference type="EMBL" id="AE017342">
    <property type="protein sequence ID" value="AAW41721.2"/>
    <property type="molecule type" value="Genomic_DNA"/>
</dbReference>
<evidence type="ECO:0000256" key="3">
    <source>
        <dbReference type="ARBA" id="ARBA00023015"/>
    </source>
</evidence>
<keyword evidence="6" id="KW-0539">Nucleus</keyword>
<feature type="region of interest" description="Disordered" evidence="7">
    <location>
        <begin position="695"/>
        <end position="744"/>
    </location>
</feature>
<dbReference type="GO" id="GO:0000978">
    <property type="term" value="F:RNA polymerase II cis-regulatory region sequence-specific DNA binding"/>
    <property type="evidence" value="ECO:0000318"/>
    <property type="project" value="GO_Central"/>
</dbReference>
<evidence type="ECO:0000313" key="10">
    <source>
        <dbReference type="Proteomes" id="UP000002149"/>
    </source>
</evidence>
<dbReference type="GeneID" id="3256077"/>
<proteinExistence type="predicted"/>
<feature type="compositionally biased region" description="Low complexity" evidence="7">
    <location>
        <begin position="265"/>
        <end position="274"/>
    </location>
</feature>
<feature type="domain" description="Zn(2)-C6 fungal-type" evidence="8">
    <location>
        <begin position="658"/>
        <end position="690"/>
    </location>
</feature>
<dbReference type="Gene3D" id="4.10.240.10">
    <property type="entry name" value="Zn(2)-C6 fungal-type DNA-binding domain"/>
    <property type="match status" value="1"/>
</dbReference>
<dbReference type="AlphaFoldDB" id="Q5KLW4"/>
<evidence type="ECO:0000256" key="1">
    <source>
        <dbReference type="ARBA" id="ARBA00022723"/>
    </source>
</evidence>
<feature type="region of interest" description="Disordered" evidence="7">
    <location>
        <begin position="263"/>
        <end position="300"/>
    </location>
</feature>
<dbReference type="HOGENOM" id="CLU_376428_0_0_1"/>
<sequence length="744" mass="82641">MLLESDYSEMGREGHRSPEKHRSEDRRPSGEEHLVSRYNNPPISEQTRNSPSREASTTGHEAQPLAPSSAEQNLPTHYVVRPIQTPDAHQQSGSSDRIETATEVRQSEPSAHQQPIEGLLLLRQQLPISPARKRSRSPPPFGRIDKFGRSRSSSPSGSKSGEDKARSRPNTGDELKSSMRGREMQSRSPHNVTDFLTEPPSSALRSTVHSSLSFFERELVDVKSPCLPAISDWKPTETPPSGLIKPTLSSLVSDFRSLPPPFPSAPLSSARSFFGQSRAGPSSQSQESSNPRRRSEDVHHHLPSLELPLQPLVEEQTLQPPRPPLDRQQHLDIPSPSLSDPAKGPGEQPPSAVKGSRAERTSSTKGMREKGGRFEQGGSGSGKKKAKHQSAELLSPKGSDTKNVADAPGPSVNARLSTESTGHESASGRAFDIHWTPDNVKAYWMGYDSAMRDVKFGRGDVRVNMPKEGRAVAMEVSVDEQHQQHSKTRAGATAAESPQNLGFRAAYRPPPSPQTVTQPQLQTQRLAPRMRPHGENQPEPLSQGTTISPSMRTLSHPIFAPFGWEPSNPVVHPQQRRSTYPVHMPNFVAPIHPAYHQIVADPPKKQVQVPIGTRFHPPQMHPPPIYSLSSSESSTNYREGSGLEPAGSHRQRKRQLISCYPCRKRKLRCDGRRPVCEQCERRKVADQCGYAESIKRRRRTKNAEDDDIEMRDEGDDEIEEGKEEEIQAGPSRRENLDREERDQV</sequence>
<accession>Q5KLW4</accession>
<dbReference type="GO" id="GO:0001228">
    <property type="term" value="F:DNA-binding transcription activator activity, RNA polymerase II-specific"/>
    <property type="evidence" value="ECO:0000318"/>
    <property type="project" value="GO_Central"/>
</dbReference>
<gene>
    <name evidence="9" type="ordered locus">CNB03820</name>
</gene>
<feature type="compositionally biased region" description="Basic and acidic residues" evidence="7">
    <location>
        <begin position="356"/>
        <end position="373"/>
    </location>
</feature>
<dbReference type="Proteomes" id="UP000002149">
    <property type="component" value="Chromosome 2"/>
</dbReference>
<dbReference type="CDD" id="cd00067">
    <property type="entry name" value="GAL4"/>
    <property type="match status" value="1"/>
</dbReference>
<evidence type="ECO:0000256" key="5">
    <source>
        <dbReference type="ARBA" id="ARBA00023163"/>
    </source>
</evidence>
<feature type="compositionally biased region" description="Polar residues" evidence="7">
    <location>
        <begin position="539"/>
        <end position="548"/>
    </location>
</feature>
<dbReference type="InterPro" id="IPR001138">
    <property type="entry name" value="Zn2Cys6_DnaBD"/>
</dbReference>
<feature type="compositionally biased region" description="Low complexity" evidence="7">
    <location>
        <begin position="150"/>
        <end position="159"/>
    </location>
</feature>
<dbReference type="InterPro" id="IPR036864">
    <property type="entry name" value="Zn2-C6_fun-type_DNA-bd_sf"/>
</dbReference>
<dbReference type="eggNOG" id="ENOG502RB9F">
    <property type="taxonomic scope" value="Eukaryota"/>
</dbReference>
<dbReference type="InParanoid" id="Q5KLW4"/>
<feature type="compositionally biased region" description="Basic and acidic residues" evidence="7">
    <location>
        <begin position="9"/>
        <end position="35"/>
    </location>
</feature>
<protein>
    <submittedName>
        <fullName evidence="9">Expressed protein</fullName>
    </submittedName>
</protein>
<feature type="compositionally biased region" description="Polar residues" evidence="7">
    <location>
        <begin position="199"/>
        <end position="208"/>
    </location>
</feature>
<dbReference type="VEuPathDB" id="FungiDB:CNB03820"/>
<dbReference type="GO" id="GO:0008270">
    <property type="term" value="F:zinc ion binding"/>
    <property type="evidence" value="ECO:0007669"/>
    <property type="project" value="InterPro"/>
</dbReference>
<feature type="compositionally biased region" description="Basic and acidic residues" evidence="7">
    <location>
        <begin position="160"/>
        <end position="185"/>
    </location>
</feature>
<evidence type="ECO:0000256" key="2">
    <source>
        <dbReference type="ARBA" id="ARBA00022833"/>
    </source>
</evidence>
<feature type="compositionally biased region" description="Basic and acidic residues" evidence="7">
    <location>
        <begin position="96"/>
        <end position="106"/>
    </location>
</feature>
<dbReference type="PROSITE" id="PS50048">
    <property type="entry name" value="ZN2_CY6_FUNGAL_2"/>
    <property type="match status" value="1"/>
</dbReference>
<dbReference type="GO" id="GO:0005634">
    <property type="term" value="C:nucleus"/>
    <property type="evidence" value="ECO:0000318"/>
    <property type="project" value="GO_Central"/>
</dbReference>
<evidence type="ECO:0000313" key="9">
    <source>
        <dbReference type="EMBL" id="AAW41721.2"/>
    </source>
</evidence>
<dbReference type="SUPFAM" id="SSF57701">
    <property type="entry name" value="Zn2/Cys6 DNA-binding domain"/>
    <property type="match status" value="1"/>
</dbReference>
<keyword evidence="4" id="KW-0238">DNA-binding</keyword>
<feature type="compositionally biased region" description="Acidic residues" evidence="7">
    <location>
        <begin position="704"/>
        <end position="723"/>
    </location>
</feature>
<dbReference type="PaxDb" id="214684-Q5KLW4"/>
<dbReference type="PROSITE" id="PS00463">
    <property type="entry name" value="ZN2_CY6_FUNGAL_1"/>
    <property type="match status" value="1"/>
</dbReference>
<feature type="region of interest" description="Disordered" evidence="7">
    <location>
        <begin position="317"/>
        <end position="426"/>
    </location>
</feature>
<reference evidence="9 10" key="1">
    <citation type="journal article" date="2005" name="Science">
        <title>The genome of the basidiomycetous yeast and human pathogen Cryptococcus neoformans.</title>
        <authorList>
            <person name="Loftus B.J."/>
            <person name="Fung E."/>
            <person name="Roncaglia P."/>
            <person name="Rowley D."/>
            <person name="Amedeo P."/>
            <person name="Bruno D."/>
            <person name="Vamathevan J."/>
            <person name="Miranda M."/>
            <person name="Anderson I.J."/>
            <person name="Fraser J.A."/>
            <person name="Allen J.E."/>
            <person name="Bosdet I.E."/>
            <person name="Brent M.R."/>
            <person name="Chiu R."/>
            <person name="Doering T.L."/>
            <person name="Donlin M.J."/>
            <person name="D'Souza C.A."/>
            <person name="Fox D.S."/>
            <person name="Grinberg V."/>
            <person name="Fu J."/>
            <person name="Fukushima M."/>
            <person name="Haas B.J."/>
            <person name="Huang J.C."/>
            <person name="Janbon G."/>
            <person name="Jones S.J."/>
            <person name="Koo H.L."/>
            <person name="Krzywinski M.I."/>
            <person name="Kwon-Chung J.K."/>
            <person name="Lengeler K.B."/>
            <person name="Maiti R."/>
            <person name="Marra M.A."/>
            <person name="Marra R.E."/>
            <person name="Mathewson C.A."/>
            <person name="Mitchell T.G."/>
            <person name="Pertea M."/>
            <person name="Riggs F.R."/>
            <person name="Salzberg S.L."/>
            <person name="Schein J.E."/>
            <person name="Shvartsbeyn A."/>
            <person name="Shin H."/>
            <person name="Shumway M."/>
            <person name="Specht C.A."/>
            <person name="Suh B.B."/>
            <person name="Tenney A."/>
            <person name="Utterback T.R."/>
            <person name="Wickes B.L."/>
            <person name="Wortman J.R."/>
            <person name="Wye N.H."/>
            <person name="Kronstad J.W."/>
            <person name="Lodge J.K."/>
            <person name="Heitman J."/>
            <person name="Davis R.W."/>
            <person name="Fraser C.M."/>
            <person name="Hyman R.W."/>
        </authorList>
    </citation>
    <scope>NUCLEOTIDE SEQUENCE [LARGE SCALE GENOMIC DNA]</scope>
    <source>
        <strain evidence="10">JEC21 / ATCC MYA-565</strain>
    </source>
</reference>
<feature type="region of interest" description="Disordered" evidence="7">
    <location>
        <begin position="478"/>
        <end position="497"/>
    </location>
</feature>
<feature type="compositionally biased region" description="Basic and acidic residues" evidence="7">
    <location>
        <begin position="731"/>
        <end position="744"/>
    </location>
</feature>
<keyword evidence="1" id="KW-0479">Metal-binding</keyword>
<keyword evidence="2" id="KW-0862">Zinc</keyword>
<evidence type="ECO:0000256" key="7">
    <source>
        <dbReference type="SAM" id="MobiDB-lite"/>
    </source>
</evidence>
<organism evidence="9 10">
    <name type="scientific">Cryptococcus deneoformans (strain JEC21 / ATCC MYA-565)</name>
    <name type="common">Cryptococcus neoformans var. neoformans serotype D</name>
    <dbReference type="NCBI Taxonomy" id="214684"/>
    <lineage>
        <taxon>Eukaryota</taxon>
        <taxon>Fungi</taxon>
        <taxon>Dikarya</taxon>
        <taxon>Basidiomycota</taxon>
        <taxon>Agaricomycotina</taxon>
        <taxon>Tremellomycetes</taxon>
        <taxon>Tremellales</taxon>
        <taxon>Cryptococcaceae</taxon>
        <taxon>Cryptococcus</taxon>
        <taxon>Cryptococcus neoformans species complex</taxon>
    </lineage>
</organism>
<keyword evidence="3" id="KW-0805">Transcription regulation</keyword>
<feature type="compositionally biased region" description="Polar residues" evidence="7">
    <location>
        <begin position="414"/>
        <end position="424"/>
    </location>
</feature>
<evidence type="ECO:0000259" key="8">
    <source>
        <dbReference type="PROSITE" id="PS50048"/>
    </source>
</evidence>
<dbReference type="KEGG" id="cne:CNB03820"/>
<dbReference type="SMART" id="SM00066">
    <property type="entry name" value="GAL4"/>
    <property type="match status" value="1"/>
</dbReference>
<feature type="compositionally biased region" description="Polar residues" evidence="7">
    <location>
        <begin position="279"/>
        <end position="289"/>
    </location>
</feature>
<evidence type="ECO:0000256" key="6">
    <source>
        <dbReference type="ARBA" id="ARBA00023242"/>
    </source>
</evidence>
<keyword evidence="10" id="KW-1185">Reference proteome</keyword>
<feature type="compositionally biased region" description="Polar residues" evidence="7">
    <location>
        <begin position="37"/>
        <end position="60"/>
    </location>
</feature>
<evidence type="ECO:0000256" key="4">
    <source>
        <dbReference type="ARBA" id="ARBA00023125"/>
    </source>
</evidence>
<feature type="region of interest" description="Disordered" evidence="7">
    <location>
        <begin position="1"/>
        <end position="208"/>
    </location>
</feature>
<feature type="compositionally biased region" description="Low complexity" evidence="7">
    <location>
        <begin position="514"/>
        <end position="524"/>
    </location>
</feature>
<dbReference type="InterPro" id="IPR051430">
    <property type="entry name" value="Fungal_TF_Env_Response"/>
</dbReference>
<dbReference type="PANTHER" id="PTHR31944:SF131">
    <property type="entry name" value="HEME-RESPONSIVE ZINC FINGER TRANSCRIPTION FACTOR HAP1"/>
    <property type="match status" value="1"/>
</dbReference>
<dbReference type="Pfam" id="PF00172">
    <property type="entry name" value="Zn_clus"/>
    <property type="match status" value="1"/>
</dbReference>
<dbReference type="GO" id="GO:0006357">
    <property type="term" value="P:regulation of transcription by RNA polymerase II"/>
    <property type="evidence" value="ECO:0000318"/>
    <property type="project" value="GO_Central"/>
</dbReference>
<keyword evidence="5" id="KW-0804">Transcription</keyword>
<feature type="region of interest" description="Disordered" evidence="7">
    <location>
        <begin position="610"/>
        <end position="650"/>
    </location>
</feature>
<dbReference type="STRING" id="214684.Q5KLW4"/>
<name>Q5KLW4_CRYD1</name>